<proteinExistence type="predicted"/>
<dbReference type="OrthoDB" id="9888489at2"/>
<dbReference type="EMBL" id="UHJA01000001">
    <property type="protein sequence ID" value="SUP78849.1"/>
    <property type="molecule type" value="Genomic_DNA"/>
</dbReference>
<accession>A0A380PZW0</accession>
<feature type="signal peptide" evidence="1">
    <location>
        <begin position="1"/>
        <end position="26"/>
    </location>
</feature>
<protein>
    <submittedName>
        <fullName evidence="2">Uncharacterized protein</fullName>
    </submittedName>
</protein>
<dbReference type="AlphaFoldDB" id="A0A380PZW0"/>
<evidence type="ECO:0000313" key="2">
    <source>
        <dbReference type="EMBL" id="SUP78849.1"/>
    </source>
</evidence>
<feature type="chain" id="PRO_5016665624" evidence="1">
    <location>
        <begin position="27"/>
        <end position="88"/>
    </location>
</feature>
<evidence type="ECO:0000256" key="1">
    <source>
        <dbReference type="SAM" id="SignalP"/>
    </source>
</evidence>
<reference evidence="2 3" key="1">
    <citation type="submission" date="2018-06" db="EMBL/GenBank/DDBJ databases">
        <authorList>
            <consortium name="Pathogen Informatics"/>
            <person name="Doyle S."/>
        </authorList>
    </citation>
    <scope>NUCLEOTIDE SEQUENCE [LARGE SCALE GENOMIC DNA]</scope>
    <source>
        <strain evidence="2 3">NCTC11470</strain>
    </source>
</reference>
<dbReference type="GeneID" id="57904021"/>
<gene>
    <name evidence="2" type="ORF">NCTC11470_03987</name>
</gene>
<keyword evidence="1" id="KW-0732">Signal</keyword>
<sequence length="88" mass="9912">MDLRQTLLLFSTLVISLMLLAAPAQAKREGDYILYRLVKQQNSPAGGGLKMCTYKSEFDGATVDINVLTCKDHVFYYPKLGLFYDTIN</sequence>
<dbReference type="Proteomes" id="UP000254835">
    <property type="component" value="Unassembled WGS sequence"/>
</dbReference>
<dbReference type="RefSeq" id="WP_032912047.1">
    <property type="nucleotide sequence ID" value="NZ_CP023964.1"/>
</dbReference>
<organism evidence="2 3">
    <name type="scientific">Yersinia frederiksenii</name>
    <dbReference type="NCBI Taxonomy" id="29484"/>
    <lineage>
        <taxon>Bacteria</taxon>
        <taxon>Pseudomonadati</taxon>
        <taxon>Pseudomonadota</taxon>
        <taxon>Gammaproteobacteria</taxon>
        <taxon>Enterobacterales</taxon>
        <taxon>Yersiniaceae</taxon>
        <taxon>Yersinia</taxon>
    </lineage>
</organism>
<name>A0A380PZW0_YERFR</name>
<evidence type="ECO:0000313" key="3">
    <source>
        <dbReference type="Proteomes" id="UP000254835"/>
    </source>
</evidence>